<dbReference type="Proteomes" id="UP001055879">
    <property type="component" value="Linkage Group LG01"/>
</dbReference>
<evidence type="ECO:0000313" key="1">
    <source>
        <dbReference type="EMBL" id="KAI3771652.1"/>
    </source>
</evidence>
<gene>
    <name evidence="1" type="ORF">L6452_02818</name>
</gene>
<organism evidence="1 2">
    <name type="scientific">Arctium lappa</name>
    <name type="common">Greater burdock</name>
    <name type="synonym">Lappa major</name>
    <dbReference type="NCBI Taxonomy" id="4217"/>
    <lineage>
        <taxon>Eukaryota</taxon>
        <taxon>Viridiplantae</taxon>
        <taxon>Streptophyta</taxon>
        <taxon>Embryophyta</taxon>
        <taxon>Tracheophyta</taxon>
        <taxon>Spermatophyta</taxon>
        <taxon>Magnoliopsida</taxon>
        <taxon>eudicotyledons</taxon>
        <taxon>Gunneridae</taxon>
        <taxon>Pentapetalae</taxon>
        <taxon>asterids</taxon>
        <taxon>campanulids</taxon>
        <taxon>Asterales</taxon>
        <taxon>Asteraceae</taxon>
        <taxon>Carduoideae</taxon>
        <taxon>Cardueae</taxon>
        <taxon>Arctiinae</taxon>
        <taxon>Arctium</taxon>
    </lineage>
</organism>
<reference evidence="1 2" key="2">
    <citation type="journal article" date="2022" name="Mol. Ecol. Resour.">
        <title>The genomes of chicory, endive, great burdock and yacon provide insights into Asteraceae paleo-polyploidization history and plant inulin production.</title>
        <authorList>
            <person name="Fan W."/>
            <person name="Wang S."/>
            <person name="Wang H."/>
            <person name="Wang A."/>
            <person name="Jiang F."/>
            <person name="Liu H."/>
            <person name="Zhao H."/>
            <person name="Xu D."/>
            <person name="Zhang Y."/>
        </authorList>
    </citation>
    <scope>NUCLEOTIDE SEQUENCE [LARGE SCALE GENOMIC DNA]</scope>
    <source>
        <strain evidence="2">cv. Niubang</strain>
    </source>
</reference>
<name>A0ACB9FKN3_ARCLA</name>
<keyword evidence="2" id="KW-1185">Reference proteome</keyword>
<dbReference type="EMBL" id="CM042047">
    <property type="protein sequence ID" value="KAI3771652.1"/>
    <property type="molecule type" value="Genomic_DNA"/>
</dbReference>
<comment type="caution">
    <text evidence="1">The sequence shown here is derived from an EMBL/GenBank/DDBJ whole genome shotgun (WGS) entry which is preliminary data.</text>
</comment>
<accession>A0ACB9FKN3</accession>
<sequence length="343" mass="37830">MKNKFITITTHIEGTPQESMFEIKTQILPPIESNDVIVKCLYISIDPYQINRMKHQSSSHTSVADASKITPGMEINSGGVGRVVASENSGYVKDDIVYGSLNWAEYTIVKNENTLRKLDTMEEFPLSYHLGIFGTSGLTAYGGFFQVCKPKKGEKVFVSAAAGSVGNLVGQYAKLFGCYVVGCAGTKQKVELLKEKLGFDDAFNYKEETDLNSTLQRYFPNGIDIYFDNVGGEMLEAAIVNMSPFGRVAACGAISHYTNSQKQATANMIDIVYKRIRIQGFLSTDFYTNDFKDFMSVTTDYVRAGKLCVLEDVSHGIESIPSAFLGLFQGENVGKKVVQIAQE</sequence>
<evidence type="ECO:0000313" key="2">
    <source>
        <dbReference type="Proteomes" id="UP001055879"/>
    </source>
</evidence>
<protein>
    <submittedName>
        <fullName evidence="1">Uncharacterized protein</fullName>
    </submittedName>
</protein>
<reference evidence="2" key="1">
    <citation type="journal article" date="2022" name="Mol. Ecol. Resour.">
        <title>The genomes of chicory, endive, great burdock and yacon provide insights into Asteraceae palaeo-polyploidization history and plant inulin production.</title>
        <authorList>
            <person name="Fan W."/>
            <person name="Wang S."/>
            <person name="Wang H."/>
            <person name="Wang A."/>
            <person name="Jiang F."/>
            <person name="Liu H."/>
            <person name="Zhao H."/>
            <person name="Xu D."/>
            <person name="Zhang Y."/>
        </authorList>
    </citation>
    <scope>NUCLEOTIDE SEQUENCE [LARGE SCALE GENOMIC DNA]</scope>
    <source>
        <strain evidence="2">cv. Niubang</strain>
    </source>
</reference>
<proteinExistence type="predicted"/>